<reference evidence="4" key="1">
    <citation type="submission" date="2009-08" db="EMBL/GenBank/DDBJ databases">
        <title>The complete genome of Chitinophaga pinensis DSM 2588.</title>
        <authorList>
            <consortium name="US DOE Joint Genome Institute (JGI-PGF)"/>
            <person name="Lucas S."/>
            <person name="Copeland A."/>
            <person name="Lapidus A."/>
            <person name="Glavina del Rio T."/>
            <person name="Dalin E."/>
            <person name="Tice H."/>
            <person name="Bruce D."/>
            <person name="Goodwin L."/>
            <person name="Pitluck S."/>
            <person name="Kyrpides N."/>
            <person name="Mavromatis K."/>
            <person name="Ivanova N."/>
            <person name="Mikhailova N."/>
            <person name="Sims D."/>
            <person name="Meinche L."/>
            <person name="Brettin T."/>
            <person name="Detter J.C."/>
            <person name="Han C."/>
            <person name="Larimer F."/>
            <person name="Land M."/>
            <person name="Hauser L."/>
            <person name="Markowitz V."/>
            <person name="Cheng J.-F."/>
            <person name="Hugenholtz P."/>
            <person name="Woyke T."/>
            <person name="Wu D."/>
            <person name="Spring S."/>
            <person name="Klenk H.-P."/>
            <person name="Eisen J.A."/>
        </authorList>
    </citation>
    <scope>NUCLEOTIDE SEQUENCE [LARGE SCALE GENOMIC DNA]</scope>
    <source>
        <strain evidence="4">ATCC 43595 / DSM 2588 / LMG 13176 / NBRC 15968 / NCIMB 11800 / UQM 2034</strain>
    </source>
</reference>
<protein>
    <recommendedName>
        <fullName evidence="5">Secreted protein</fullName>
    </recommendedName>
</protein>
<dbReference type="KEGG" id="cpi:Cpin_2794"/>
<dbReference type="EMBL" id="CP001699">
    <property type="protein sequence ID" value="ACU60273.1"/>
    <property type="molecule type" value="Genomic_DNA"/>
</dbReference>
<dbReference type="RefSeq" id="WP_012790449.1">
    <property type="nucleotide sequence ID" value="NC_013132.1"/>
</dbReference>
<name>A0A979GQP5_CHIPD</name>
<dbReference type="AlphaFoldDB" id="A0A979GQP5"/>
<feature type="compositionally biased region" description="Basic and acidic residues" evidence="1">
    <location>
        <begin position="68"/>
        <end position="79"/>
    </location>
</feature>
<proteinExistence type="predicted"/>
<evidence type="ECO:0000256" key="2">
    <source>
        <dbReference type="SAM" id="SignalP"/>
    </source>
</evidence>
<evidence type="ECO:0008006" key="5">
    <source>
        <dbReference type="Google" id="ProtNLM"/>
    </source>
</evidence>
<gene>
    <name evidence="3" type="ordered locus">Cpin_2794</name>
</gene>
<sequence length="79" mass="8922">MKKHLTTCCLLIVSGAFVYFGVNTTPSYAASITDDEAYVASFDQYKQDTVPGTDTSRHKSKMKHKMKKDTTWKKDSIPQ</sequence>
<feature type="region of interest" description="Disordered" evidence="1">
    <location>
        <begin position="49"/>
        <end position="79"/>
    </location>
</feature>
<dbReference type="OrthoDB" id="677680at2"/>
<evidence type="ECO:0000256" key="1">
    <source>
        <dbReference type="SAM" id="MobiDB-lite"/>
    </source>
</evidence>
<evidence type="ECO:0000313" key="4">
    <source>
        <dbReference type="Proteomes" id="UP000002215"/>
    </source>
</evidence>
<feature type="signal peptide" evidence="2">
    <location>
        <begin position="1"/>
        <end position="29"/>
    </location>
</feature>
<feature type="compositionally biased region" description="Basic residues" evidence="1">
    <location>
        <begin position="58"/>
        <end position="67"/>
    </location>
</feature>
<accession>A0A979GQP5</accession>
<reference evidence="3 4" key="2">
    <citation type="journal article" date="2010" name="Stand. Genomic Sci.">
        <title>Complete genome sequence of Chitinophaga pinensis type strain (UQM 2034).</title>
        <authorList>
            <person name="Glavina Del Rio T."/>
            <person name="Abt B."/>
            <person name="Spring S."/>
            <person name="Lapidus A."/>
            <person name="Nolan M."/>
            <person name="Tice H."/>
            <person name="Copeland A."/>
            <person name="Cheng J.F."/>
            <person name="Chen F."/>
            <person name="Bruce D."/>
            <person name="Goodwin L."/>
            <person name="Pitluck S."/>
            <person name="Ivanova N."/>
            <person name="Mavromatis K."/>
            <person name="Mikhailova N."/>
            <person name="Pati A."/>
            <person name="Chen A."/>
            <person name="Palaniappan K."/>
            <person name="Land M."/>
            <person name="Hauser L."/>
            <person name="Chang Y.J."/>
            <person name="Jeffries C.D."/>
            <person name="Chain P."/>
            <person name="Saunders E."/>
            <person name="Detter J.C."/>
            <person name="Brettin T."/>
            <person name="Rohde M."/>
            <person name="Goker M."/>
            <person name="Bristow J."/>
            <person name="Eisen J.A."/>
            <person name="Markowitz V."/>
            <person name="Hugenholtz P."/>
            <person name="Kyrpides N.C."/>
            <person name="Klenk H.P."/>
            <person name="Lucas S."/>
        </authorList>
    </citation>
    <scope>NUCLEOTIDE SEQUENCE [LARGE SCALE GENOMIC DNA]</scope>
    <source>
        <strain evidence="4">ATCC 43595 / DSM 2588 / LMG 13176 / NBRC 15968 / NCIMB 11800 / UQM 2034</strain>
    </source>
</reference>
<feature type="chain" id="PRO_5037126897" description="Secreted protein" evidence="2">
    <location>
        <begin position="30"/>
        <end position="79"/>
    </location>
</feature>
<keyword evidence="2" id="KW-0732">Signal</keyword>
<dbReference type="Proteomes" id="UP000002215">
    <property type="component" value="Chromosome"/>
</dbReference>
<evidence type="ECO:0000313" key="3">
    <source>
        <dbReference type="EMBL" id="ACU60273.1"/>
    </source>
</evidence>
<organism evidence="3 4">
    <name type="scientific">Chitinophaga pinensis (strain ATCC 43595 / DSM 2588 / LMG 13176 / NBRC 15968 / NCIMB 11800 / UQM 2034)</name>
    <dbReference type="NCBI Taxonomy" id="485918"/>
    <lineage>
        <taxon>Bacteria</taxon>
        <taxon>Pseudomonadati</taxon>
        <taxon>Bacteroidota</taxon>
        <taxon>Chitinophagia</taxon>
        <taxon>Chitinophagales</taxon>
        <taxon>Chitinophagaceae</taxon>
        <taxon>Chitinophaga</taxon>
    </lineage>
</organism>